<comment type="caution">
    <text evidence="2">Lacks conserved residue(s) required for the propagation of feature annotation.</text>
</comment>
<dbReference type="EMBL" id="JAIWYP010000007">
    <property type="protein sequence ID" value="KAH3796412.1"/>
    <property type="molecule type" value="Genomic_DNA"/>
</dbReference>
<evidence type="ECO:0000256" key="3">
    <source>
        <dbReference type="SAM" id="MobiDB-lite"/>
    </source>
</evidence>
<dbReference type="SMART" id="SM00032">
    <property type="entry name" value="CCP"/>
    <property type="match status" value="1"/>
</dbReference>
<feature type="signal peptide" evidence="5">
    <location>
        <begin position="1"/>
        <end position="17"/>
    </location>
</feature>
<evidence type="ECO:0000313" key="8">
    <source>
        <dbReference type="Proteomes" id="UP000828390"/>
    </source>
</evidence>
<dbReference type="Proteomes" id="UP000828390">
    <property type="component" value="Unassembled WGS sequence"/>
</dbReference>
<dbReference type="InterPro" id="IPR000436">
    <property type="entry name" value="Sushi_SCR_CCP_dom"/>
</dbReference>
<evidence type="ECO:0000256" key="5">
    <source>
        <dbReference type="SAM" id="SignalP"/>
    </source>
</evidence>
<keyword evidence="4" id="KW-0472">Membrane</keyword>
<protein>
    <recommendedName>
        <fullName evidence="6">Sushi domain-containing protein</fullName>
    </recommendedName>
</protein>
<feature type="disulfide bond" evidence="2">
    <location>
        <begin position="129"/>
        <end position="156"/>
    </location>
</feature>
<name>A0A9D4FIF1_DREPO</name>
<reference evidence="7" key="1">
    <citation type="journal article" date="2019" name="bioRxiv">
        <title>The Genome of the Zebra Mussel, Dreissena polymorpha: A Resource for Invasive Species Research.</title>
        <authorList>
            <person name="McCartney M.A."/>
            <person name="Auch B."/>
            <person name="Kono T."/>
            <person name="Mallez S."/>
            <person name="Zhang Y."/>
            <person name="Obille A."/>
            <person name="Becker A."/>
            <person name="Abrahante J.E."/>
            <person name="Garbe J."/>
            <person name="Badalamenti J.P."/>
            <person name="Herman A."/>
            <person name="Mangelson H."/>
            <person name="Liachko I."/>
            <person name="Sullivan S."/>
            <person name="Sone E.D."/>
            <person name="Koren S."/>
            <person name="Silverstein K.A.T."/>
            <person name="Beckman K.B."/>
            <person name="Gohl D.M."/>
        </authorList>
    </citation>
    <scope>NUCLEOTIDE SEQUENCE</scope>
    <source>
        <strain evidence="7">Duluth1</strain>
        <tissue evidence="7">Whole animal</tissue>
    </source>
</reference>
<keyword evidence="5" id="KW-0732">Signal</keyword>
<evidence type="ECO:0000313" key="7">
    <source>
        <dbReference type="EMBL" id="KAH3796412.1"/>
    </source>
</evidence>
<accession>A0A9D4FIF1</accession>
<sequence length="381" mass="42201">MWGQLITALACTLEILAEDCVTPSDSQFSRASYRPFYGRTASGKTFYNSGERLRDGIFIRVVCNKDRQGDAVLNISKHLCSAGNWSPTLPVCQDNKRCRAPPRIENATASERITPYITFPHQTVVHYKCNAGFDERGTTSNATCFDGEWTSADVICVATTIATHTTTLTTTTTPRTITSPTKTTTSTTITTPSTTSTPTTTTTPWPTTATMATVTTTHKATMPSKKKEHREITTQNNRCVYDRTRYVFKPNITADGIGRTTEYVNSGTFMYVECIAPKEIPSYDSKCTDSIWDPALPNCDGENQHISNKQETTIIASVVPSLVLLGAVVALAVYCSKLRRKQTENPTDTNYFTTTEVLTDKSNYEMLDKYTVKEQARGTNR</sequence>
<keyword evidence="4" id="KW-1133">Transmembrane helix</keyword>
<dbReference type="Gene3D" id="2.10.70.10">
    <property type="entry name" value="Complement Module, domain 1"/>
    <property type="match status" value="1"/>
</dbReference>
<keyword evidence="4" id="KW-0812">Transmembrane</keyword>
<dbReference type="AlphaFoldDB" id="A0A9D4FIF1"/>
<feature type="chain" id="PRO_5039264005" description="Sushi domain-containing protein" evidence="5">
    <location>
        <begin position="18"/>
        <end position="381"/>
    </location>
</feature>
<dbReference type="SUPFAM" id="SSF57535">
    <property type="entry name" value="Complement control module/SCR domain"/>
    <property type="match status" value="1"/>
</dbReference>
<dbReference type="Pfam" id="PF00084">
    <property type="entry name" value="Sushi"/>
    <property type="match status" value="1"/>
</dbReference>
<keyword evidence="2" id="KW-0768">Sushi</keyword>
<proteinExistence type="predicted"/>
<keyword evidence="1 2" id="KW-1015">Disulfide bond</keyword>
<feature type="transmembrane region" description="Helical" evidence="4">
    <location>
        <begin position="314"/>
        <end position="335"/>
    </location>
</feature>
<dbReference type="PROSITE" id="PS50923">
    <property type="entry name" value="SUSHI"/>
    <property type="match status" value="1"/>
</dbReference>
<evidence type="ECO:0000256" key="1">
    <source>
        <dbReference type="ARBA" id="ARBA00023157"/>
    </source>
</evidence>
<evidence type="ECO:0000259" key="6">
    <source>
        <dbReference type="PROSITE" id="PS50923"/>
    </source>
</evidence>
<gene>
    <name evidence="7" type="ORF">DPMN_149980</name>
</gene>
<evidence type="ECO:0000256" key="2">
    <source>
        <dbReference type="PROSITE-ProRule" id="PRU00302"/>
    </source>
</evidence>
<keyword evidence="8" id="KW-1185">Reference proteome</keyword>
<dbReference type="InterPro" id="IPR035976">
    <property type="entry name" value="Sushi/SCR/CCP_sf"/>
</dbReference>
<evidence type="ECO:0000256" key="4">
    <source>
        <dbReference type="SAM" id="Phobius"/>
    </source>
</evidence>
<feature type="region of interest" description="Disordered" evidence="3">
    <location>
        <begin position="171"/>
        <end position="207"/>
    </location>
</feature>
<dbReference type="CDD" id="cd00033">
    <property type="entry name" value="CCP"/>
    <property type="match status" value="1"/>
</dbReference>
<organism evidence="7 8">
    <name type="scientific">Dreissena polymorpha</name>
    <name type="common">Zebra mussel</name>
    <name type="synonym">Mytilus polymorpha</name>
    <dbReference type="NCBI Taxonomy" id="45954"/>
    <lineage>
        <taxon>Eukaryota</taxon>
        <taxon>Metazoa</taxon>
        <taxon>Spiralia</taxon>
        <taxon>Lophotrochozoa</taxon>
        <taxon>Mollusca</taxon>
        <taxon>Bivalvia</taxon>
        <taxon>Autobranchia</taxon>
        <taxon>Heteroconchia</taxon>
        <taxon>Euheterodonta</taxon>
        <taxon>Imparidentia</taxon>
        <taxon>Neoheterodontei</taxon>
        <taxon>Myida</taxon>
        <taxon>Dreissenoidea</taxon>
        <taxon>Dreissenidae</taxon>
        <taxon>Dreissena</taxon>
    </lineage>
</organism>
<feature type="domain" description="Sushi" evidence="6">
    <location>
        <begin position="96"/>
        <end position="158"/>
    </location>
</feature>
<reference evidence="7" key="2">
    <citation type="submission" date="2020-11" db="EMBL/GenBank/DDBJ databases">
        <authorList>
            <person name="McCartney M.A."/>
            <person name="Auch B."/>
            <person name="Kono T."/>
            <person name="Mallez S."/>
            <person name="Becker A."/>
            <person name="Gohl D.M."/>
            <person name="Silverstein K.A.T."/>
            <person name="Koren S."/>
            <person name="Bechman K.B."/>
            <person name="Herman A."/>
            <person name="Abrahante J.E."/>
            <person name="Garbe J."/>
        </authorList>
    </citation>
    <scope>NUCLEOTIDE SEQUENCE</scope>
    <source>
        <strain evidence="7">Duluth1</strain>
        <tissue evidence="7">Whole animal</tissue>
    </source>
</reference>
<comment type="caution">
    <text evidence="7">The sequence shown here is derived from an EMBL/GenBank/DDBJ whole genome shotgun (WGS) entry which is preliminary data.</text>
</comment>